<evidence type="ECO:0000256" key="1">
    <source>
        <dbReference type="SAM" id="MobiDB-lite"/>
    </source>
</evidence>
<protein>
    <submittedName>
        <fullName evidence="3">Uncharacterized protein</fullName>
    </submittedName>
</protein>
<sequence length="400" mass="42432">MAFGINLGCLLAFLVQAEHVNSLWTRQGSKTQTGNTNVGFVQQRSSETWRPHSYPPHQFRQAVVASGSPSGAGVHRPAAVVGGTSRREPPQGREGPRMSQSAQGNYHVINIRPRTLEWPTVQKPGSYPPGGTPLQGAKFVLGAARDLRPTTLERPAAQKPRSYPPGAPPQGPMFGLSTAIASGSAIHNGKGSTDGKAHGDGIRASFSRRLTGTERAGAPAALRFANYGQRSASFLRTPGSGLSGAAPAAGFPPQKQQQGRLLTPGRRVTPRRPSAHKQYYPRSYLLGAGPGRPQETGGLPATVVGYGKFEPGHAGTLDVSPVYGGRDRHSTNRQDGVPPPRSFRTGTSGKGFAPTKIQNIPLRFGGTLIQRLRDPIQRGAATGVSQPLAAYSAPMQKRQF</sequence>
<dbReference type="OrthoDB" id="8964997at2759"/>
<organism evidence="3 4">
    <name type="scientific">Muraenolepis orangiensis</name>
    <name type="common">Patagonian moray cod</name>
    <dbReference type="NCBI Taxonomy" id="630683"/>
    <lineage>
        <taxon>Eukaryota</taxon>
        <taxon>Metazoa</taxon>
        <taxon>Chordata</taxon>
        <taxon>Craniata</taxon>
        <taxon>Vertebrata</taxon>
        <taxon>Euteleostomi</taxon>
        <taxon>Actinopterygii</taxon>
        <taxon>Neopterygii</taxon>
        <taxon>Teleostei</taxon>
        <taxon>Neoteleostei</taxon>
        <taxon>Acanthomorphata</taxon>
        <taxon>Zeiogadaria</taxon>
        <taxon>Gadariae</taxon>
        <taxon>Gadiformes</taxon>
        <taxon>Muraenolepidoidei</taxon>
        <taxon>Muraenolepididae</taxon>
        <taxon>Muraenolepis</taxon>
    </lineage>
</organism>
<keyword evidence="2" id="KW-0732">Signal</keyword>
<feature type="compositionally biased region" description="Low complexity" evidence="1">
    <location>
        <begin position="243"/>
        <end position="259"/>
    </location>
</feature>
<gene>
    <name evidence="3" type="ORF">NHX12_023729</name>
</gene>
<dbReference type="EMBL" id="JANIIK010000039">
    <property type="protein sequence ID" value="KAJ3609205.1"/>
    <property type="molecule type" value="Genomic_DNA"/>
</dbReference>
<accession>A0A9Q0IT05</accession>
<dbReference type="Proteomes" id="UP001148018">
    <property type="component" value="Unassembled WGS sequence"/>
</dbReference>
<feature type="compositionally biased region" description="Basic and acidic residues" evidence="1">
    <location>
        <begin position="85"/>
        <end position="96"/>
    </location>
</feature>
<reference evidence="3" key="1">
    <citation type="submission" date="2022-07" db="EMBL/GenBank/DDBJ databases">
        <title>Chromosome-level genome of Muraenolepis orangiensis.</title>
        <authorList>
            <person name="Kim J."/>
        </authorList>
    </citation>
    <scope>NUCLEOTIDE SEQUENCE</scope>
    <source>
        <strain evidence="3">KU_S4_2022</strain>
        <tissue evidence="3">Muscle</tissue>
    </source>
</reference>
<name>A0A9Q0IT05_9TELE</name>
<feature type="region of interest" description="Disordered" evidence="1">
    <location>
        <begin position="243"/>
        <end position="274"/>
    </location>
</feature>
<dbReference type="AlphaFoldDB" id="A0A9Q0IT05"/>
<comment type="caution">
    <text evidence="3">The sequence shown here is derived from an EMBL/GenBank/DDBJ whole genome shotgun (WGS) entry which is preliminary data.</text>
</comment>
<keyword evidence="4" id="KW-1185">Reference proteome</keyword>
<feature type="region of interest" description="Disordered" evidence="1">
    <location>
        <begin position="327"/>
        <end position="354"/>
    </location>
</feature>
<feature type="region of interest" description="Disordered" evidence="1">
    <location>
        <begin position="67"/>
        <end position="101"/>
    </location>
</feature>
<evidence type="ECO:0000313" key="4">
    <source>
        <dbReference type="Proteomes" id="UP001148018"/>
    </source>
</evidence>
<evidence type="ECO:0000256" key="2">
    <source>
        <dbReference type="SAM" id="SignalP"/>
    </source>
</evidence>
<proteinExistence type="predicted"/>
<feature type="signal peptide" evidence="2">
    <location>
        <begin position="1"/>
        <end position="17"/>
    </location>
</feature>
<evidence type="ECO:0000313" key="3">
    <source>
        <dbReference type="EMBL" id="KAJ3609205.1"/>
    </source>
</evidence>
<feature type="chain" id="PRO_5040265497" evidence="2">
    <location>
        <begin position="18"/>
        <end position="400"/>
    </location>
</feature>